<dbReference type="HAMAP" id="MF_00057">
    <property type="entry name" value="KdsB"/>
    <property type="match status" value="1"/>
</dbReference>
<dbReference type="OrthoDB" id="9815559at2"/>
<evidence type="ECO:0000256" key="2">
    <source>
        <dbReference type="ARBA" id="ARBA00022679"/>
    </source>
</evidence>
<dbReference type="UniPathway" id="UPA00358">
    <property type="reaction ID" value="UER00476"/>
</dbReference>
<comment type="similarity">
    <text evidence="5">Belongs to the KdsB family.</text>
</comment>
<dbReference type="InterPro" id="IPR004528">
    <property type="entry name" value="KdsB"/>
</dbReference>
<proteinExistence type="inferred from homology"/>
<dbReference type="EC" id="2.7.7.38" evidence="5"/>
<dbReference type="GO" id="GO:0009103">
    <property type="term" value="P:lipopolysaccharide biosynthetic process"/>
    <property type="evidence" value="ECO:0007669"/>
    <property type="project" value="UniProtKB-UniRule"/>
</dbReference>
<dbReference type="PANTHER" id="PTHR42866:SF2">
    <property type="entry name" value="3-DEOXY-MANNO-OCTULOSONATE CYTIDYLYLTRANSFERASE, MITOCHONDRIAL"/>
    <property type="match status" value="1"/>
</dbReference>
<dbReference type="PANTHER" id="PTHR42866">
    <property type="entry name" value="3-DEOXY-MANNO-OCTULOSONATE CYTIDYLYLTRANSFERASE"/>
    <property type="match status" value="1"/>
</dbReference>
<evidence type="ECO:0000256" key="4">
    <source>
        <dbReference type="ARBA" id="ARBA00022985"/>
    </source>
</evidence>
<comment type="pathway">
    <text evidence="5">Nucleotide-sugar biosynthesis; CMP-3-deoxy-D-manno-octulosonate biosynthesis; CMP-3-deoxy-D-manno-octulosonate from 3-deoxy-D-manno-octulosonate and CTP: step 1/1.</text>
</comment>
<dbReference type="GO" id="GO:0016020">
    <property type="term" value="C:membrane"/>
    <property type="evidence" value="ECO:0007669"/>
    <property type="project" value="UniProtKB-SubCell"/>
</dbReference>
<protein>
    <recommendedName>
        <fullName evidence="5">3-deoxy-manno-octulosonate cytidylyltransferase</fullName>
        <ecNumber evidence="5">2.7.7.38</ecNumber>
    </recommendedName>
    <alternativeName>
        <fullName evidence="5">CMP-2-keto-3-deoxyoctulosonic acid synthase</fullName>
        <shortName evidence="5">CKS</shortName>
        <shortName evidence="5">CMP-KDO synthase</shortName>
    </alternativeName>
</protein>
<dbReference type="NCBIfam" id="NF003952">
    <property type="entry name" value="PRK05450.1-5"/>
    <property type="match status" value="1"/>
</dbReference>
<dbReference type="GO" id="GO:0033468">
    <property type="term" value="P:CMP-keto-3-deoxy-D-manno-octulosonic acid biosynthetic process"/>
    <property type="evidence" value="ECO:0007669"/>
    <property type="project" value="UniProtKB-UniRule"/>
</dbReference>
<evidence type="ECO:0000313" key="7">
    <source>
        <dbReference type="Proteomes" id="UP000229757"/>
    </source>
</evidence>
<keyword evidence="5" id="KW-0963">Cytoplasm</keyword>
<dbReference type="NCBIfam" id="TIGR00466">
    <property type="entry name" value="kdsB"/>
    <property type="match status" value="1"/>
</dbReference>
<dbReference type="GO" id="GO:0005829">
    <property type="term" value="C:cytosol"/>
    <property type="evidence" value="ECO:0007669"/>
    <property type="project" value="TreeGrafter"/>
</dbReference>
<dbReference type="EMBL" id="CP011797">
    <property type="protein sequence ID" value="ATX76796.1"/>
    <property type="molecule type" value="Genomic_DNA"/>
</dbReference>
<dbReference type="FunFam" id="3.90.550.10:FF:000011">
    <property type="entry name" value="3-deoxy-manno-octulosonate cytidylyltransferase"/>
    <property type="match status" value="1"/>
</dbReference>
<comment type="function">
    <text evidence="5">Activates KDO (a required 8-carbon sugar) for incorporation into bacterial lipopolysaccharide in Gram-negative bacteria.</text>
</comment>
<dbReference type="RefSeq" id="WP_100257109.1">
    <property type="nucleotide sequence ID" value="NZ_CP011797.1"/>
</dbReference>
<name>A0A2K8KVF5_9GAMM</name>
<keyword evidence="7" id="KW-1185">Reference proteome</keyword>
<dbReference type="Gene3D" id="3.90.550.10">
    <property type="entry name" value="Spore Coat Polysaccharide Biosynthesis Protein SpsA, Chain A"/>
    <property type="match status" value="1"/>
</dbReference>
<reference evidence="6 7" key="1">
    <citation type="journal article" date="2017" name="Environ. Microbiol.">
        <title>Genomic and physiological analyses of 'Reinekea forsetii' reveal a versatile opportunistic lifestyle during spring algae blooms.</title>
        <authorList>
            <person name="Avci B."/>
            <person name="Hahnke R.L."/>
            <person name="Chafee M."/>
            <person name="Fischer T."/>
            <person name="Gruber-Vodicka H."/>
            <person name="Tegetmeyer H.E."/>
            <person name="Harder J."/>
            <person name="Fuchs B.M."/>
            <person name="Amann R.I."/>
            <person name="Teeling H."/>
        </authorList>
    </citation>
    <scope>NUCLEOTIDE SEQUENCE [LARGE SCALE GENOMIC DNA]</scope>
    <source>
        <strain evidence="6 7">Hel1_31_D35</strain>
    </source>
</reference>
<dbReference type="AlphaFoldDB" id="A0A2K8KVF5"/>
<dbReference type="NCBIfam" id="NF009905">
    <property type="entry name" value="PRK13368.1"/>
    <property type="match status" value="1"/>
</dbReference>
<sequence>MQKVIIIPARFSSTRLPGKPMLDIAGKPMIVRVCETASAAPVDQIVVATDDARIQAIVREHGFEAIMTRADHVSGTDRLQEAAQILGLAADDLIINLQGDEPLMPADNLNQVAQLLVRHPEASVATLYELIAVELGRDNPNMVKLVQAENDAVLYFSRSAIPFDRDGLAGPEHFLKRHVGLYAYRKSALDLFVTYGEGQLERLEKLEQLRFMEHGHRIVAQKSLLPIPIGVDTAEDLEQVKLAFLNTKS</sequence>
<evidence type="ECO:0000256" key="5">
    <source>
        <dbReference type="HAMAP-Rule" id="MF_00057"/>
    </source>
</evidence>
<organism evidence="6 7">
    <name type="scientific">Reinekea forsetii</name>
    <dbReference type="NCBI Taxonomy" id="1336806"/>
    <lineage>
        <taxon>Bacteria</taxon>
        <taxon>Pseudomonadati</taxon>
        <taxon>Pseudomonadota</taxon>
        <taxon>Gammaproteobacteria</taxon>
        <taxon>Oceanospirillales</taxon>
        <taxon>Saccharospirillaceae</taxon>
        <taxon>Reinekea</taxon>
    </lineage>
</organism>
<gene>
    <name evidence="5" type="primary">kdsB</name>
    <name evidence="6" type="ORF">REIFOR_01651</name>
</gene>
<dbReference type="NCBIfam" id="NF003950">
    <property type="entry name" value="PRK05450.1-3"/>
    <property type="match status" value="1"/>
</dbReference>
<dbReference type="InterPro" id="IPR029044">
    <property type="entry name" value="Nucleotide-diphossugar_trans"/>
</dbReference>
<comment type="catalytic activity">
    <reaction evidence="5">
        <text>3-deoxy-alpha-D-manno-oct-2-ulosonate + CTP = CMP-3-deoxy-beta-D-manno-octulosonate + diphosphate</text>
        <dbReference type="Rhea" id="RHEA:23448"/>
        <dbReference type="ChEBI" id="CHEBI:33019"/>
        <dbReference type="ChEBI" id="CHEBI:37563"/>
        <dbReference type="ChEBI" id="CHEBI:85986"/>
        <dbReference type="ChEBI" id="CHEBI:85987"/>
        <dbReference type="EC" id="2.7.7.38"/>
    </reaction>
</comment>
<dbReference type="SUPFAM" id="SSF53448">
    <property type="entry name" value="Nucleotide-diphospho-sugar transferases"/>
    <property type="match status" value="1"/>
</dbReference>
<evidence type="ECO:0000256" key="1">
    <source>
        <dbReference type="ARBA" id="ARBA00004370"/>
    </source>
</evidence>
<accession>A0A2K8KVF5</accession>
<keyword evidence="3 5" id="KW-0548">Nucleotidyltransferase</keyword>
<dbReference type="Pfam" id="PF02348">
    <property type="entry name" value="CTP_transf_3"/>
    <property type="match status" value="1"/>
</dbReference>
<dbReference type="InterPro" id="IPR003329">
    <property type="entry name" value="Cytidylyl_trans"/>
</dbReference>
<keyword evidence="4 5" id="KW-0448">Lipopolysaccharide biosynthesis</keyword>
<evidence type="ECO:0000313" key="6">
    <source>
        <dbReference type="EMBL" id="ATX76796.1"/>
    </source>
</evidence>
<keyword evidence="2 5" id="KW-0808">Transferase</keyword>
<dbReference type="KEGG" id="rfo:REIFOR_01651"/>
<dbReference type="CDD" id="cd02517">
    <property type="entry name" value="CMP-KDO-Synthetase"/>
    <property type="match status" value="1"/>
</dbReference>
<dbReference type="GO" id="GO:0008690">
    <property type="term" value="F:3-deoxy-manno-octulosonate cytidylyltransferase activity"/>
    <property type="evidence" value="ECO:0007669"/>
    <property type="project" value="UniProtKB-UniRule"/>
</dbReference>
<comment type="subcellular location">
    <subcellularLocation>
        <location evidence="5">Cytoplasm</location>
    </subcellularLocation>
    <subcellularLocation>
        <location evidence="1">Membrane</location>
    </subcellularLocation>
</comment>
<dbReference type="Proteomes" id="UP000229757">
    <property type="component" value="Chromosome"/>
</dbReference>
<evidence type="ECO:0000256" key="3">
    <source>
        <dbReference type="ARBA" id="ARBA00022695"/>
    </source>
</evidence>